<gene>
    <name evidence="1" type="ORF">BJX63DRAFT_412117</name>
</gene>
<reference evidence="1 2" key="1">
    <citation type="submission" date="2024-07" db="EMBL/GenBank/DDBJ databases">
        <title>Section-level genome sequencing and comparative genomics of Aspergillus sections Usti and Cavernicolus.</title>
        <authorList>
            <consortium name="Lawrence Berkeley National Laboratory"/>
            <person name="Nybo J.L."/>
            <person name="Vesth T.C."/>
            <person name="Theobald S."/>
            <person name="Frisvad J.C."/>
            <person name="Larsen T.O."/>
            <person name="Kjaerboelling I."/>
            <person name="Rothschild-Mancinelli K."/>
            <person name="Lyhne E.K."/>
            <person name="Kogle M.E."/>
            <person name="Barry K."/>
            <person name="Clum A."/>
            <person name="Na H."/>
            <person name="Ledsgaard L."/>
            <person name="Lin J."/>
            <person name="Lipzen A."/>
            <person name="Kuo A."/>
            <person name="Riley R."/>
            <person name="Mondo S."/>
            <person name="Labutti K."/>
            <person name="Haridas S."/>
            <person name="Pangalinan J."/>
            <person name="Salamov A.A."/>
            <person name="Simmons B.A."/>
            <person name="Magnuson J.K."/>
            <person name="Chen J."/>
            <person name="Drula E."/>
            <person name="Henrissat B."/>
            <person name="Wiebenga A."/>
            <person name="Lubbers R.J."/>
            <person name="Gomes A.C."/>
            <person name="Makela M.R."/>
            <person name="Stajich J."/>
            <person name="Grigoriev I.V."/>
            <person name="Mortensen U.H."/>
            <person name="De Vries R.P."/>
            <person name="Baker S.E."/>
            <person name="Andersen M.R."/>
        </authorList>
    </citation>
    <scope>NUCLEOTIDE SEQUENCE [LARGE SCALE GENOMIC DNA]</scope>
    <source>
        <strain evidence="1 2">CBS 588.65</strain>
    </source>
</reference>
<organism evidence="1 2">
    <name type="scientific">Aspergillus granulosus</name>
    <dbReference type="NCBI Taxonomy" id="176169"/>
    <lineage>
        <taxon>Eukaryota</taxon>
        <taxon>Fungi</taxon>
        <taxon>Dikarya</taxon>
        <taxon>Ascomycota</taxon>
        <taxon>Pezizomycotina</taxon>
        <taxon>Eurotiomycetes</taxon>
        <taxon>Eurotiomycetidae</taxon>
        <taxon>Eurotiales</taxon>
        <taxon>Aspergillaceae</taxon>
        <taxon>Aspergillus</taxon>
        <taxon>Aspergillus subgen. Nidulantes</taxon>
    </lineage>
</organism>
<proteinExistence type="predicted"/>
<protein>
    <submittedName>
        <fullName evidence="1">Uncharacterized protein</fullName>
    </submittedName>
</protein>
<evidence type="ECO:0000313" key="1">
    <source>
        <dbReference type="EMBL" id="KAL2803395.1"/>
    </source>
</evidence>
<keyword evidence="2" id="KW-1185">Reference proteome</keyword>
<dbReference type="Proteomes" id="UP001610334">
    <property type="component" value="Unassembled WGS sequence"/>
</dbReference>
<comment type="caution">
    <text evidence="1">The sequence shown here is derived from an EMBL/GenBank/DDBJ whole genome shotgun (WGS) entry which is preliminary data.</text>
</comment>
<evidence type="ECO:0000313" key="2">
    <source>
        <dbReference type="Proteomes" id="UP001610334"/>
    </source>
</evidence>
<sequence length="116" mass="13199">MSAIFFNDTRRFILKNRDFGTPPRMSCSRPLKAILISILHDKWLCLQNRRILWPLLAYRPVCCAVNNGVLVLSLFLGGSLLFQGPIFLTESKEFQVNPLIFSILFQNEGLGSLVDL</sequence>
<name>A0ABR4GWE6_9EURO</name>
<accession>A0ABR4GWE6</accession>
<dbReference type="EMBL" id="JBFXLT010000140">
    <property type="protein sequence ID" value="KAL2803395.1"/>
    <property type="molecule type" value="Genomic_DNA"/>
</dbReference>